<dbReference type="SUPFAM" id="SSF55174">
    <property type="entry name" value="Alpha-L RNA-binding motif"/>
    <property type="match status" value="1"/>
</dbReference>
<keyword evidence="6 8" id="KW-0030">Aminoacyl-tRNA synthetase</keyword>
<proteinExistence type="inferred from homology"/>
<evidence type="ECO:0000256" key="1">
    <source>
        <dbReference type="ARBA" id="ARBA00022598"/>
    </source>
</evidence>
<evidence type="ECO:0000256" key="8">
    <source>
        <dbReference type="HAMAP-Rule" id="MF_02006"/>
    </source>
</evidence>
<evidence type="ECO:0000313" key="11">
    <source>
        <dbReference type="EMBL" id="PIP16932.1"/>
    </source>
</evidence>
<dbReference type="SUPFAM" id="SSF52374">
    <property type="entry name" value="Nucleotidylyl transferase"/>
    <property type="match status" value="1"/>
</dbReference>
<keyword evidence="3 8" id="KW-0067">ATP-binding</keyword>
<keyword evidence="2 8" id="KW-0547">Nucleotide-binding</keyword>
<organism evidence="11 12">
    <name type="scientific">Candidatus Portnoybacteria bacterium CG23_combo_of_CG06-09_8_20_14_all_37_13</name>
    <dbReference type="NCBI Taxonomy" id="1974819"/>
    <lineage>
        <taxon>Bacteria</taxon>
        <taxon>Candidatus Portnoyibacteriota</taxon>
    </lineage>
</organism>
<dbReference type="CDD" id="cd00805">
    <property type="entry name" value="TyrRS_core"/>
    <property type="match status" value="1"/>
</dbReference>
<dbReference type="InterPro" id="IPR036986">
    <property type="entry name" value="S4_RNA-bd_sf"/>
</dbReference>
<dbReference type="HAMAP" id="MF_02006">
    <property type="entry name" value="Tyr_tRNA_synth_type1"/>
    <property type="match status" value="1"/>
</dbReference>
<feature type="binding site" evidence="8">
    <location>
        <position position="142"/>
    </location>
    <ligand>
        <name>L-tyrosine</name>
        <dbReference type="ChEBI" id="CHEBI:58315"/>
    </ligand>
</feature>
<comment type="caution">
    <text evidence="11">The sequence shown here is derived from an EMBL/GenBank/DDBJ whole genome shotgun (WGS) entry which is preliminary data.</text>
</comment>
<dbReference type="PANTHER" id="PTHR11766:SF0">
    <property type="entry name" value="TYROSINE--TRNA LIGASE, MITOCHONDRIAL"/>
    <property type="match status" value="1"/>
</dbReference>
<protein>
    <recommendedName>
        <fullName evidence="8">Tyrosine--tRNA ligase</fullName>
        <ecNumber evidence="8">6.1.1.1</ecNumber>
    </recommendedName>
    <alternativeName>
        <fullName evidence="8">Tyrosyl-tRNA synthetase</fullName>
        <shortName evidence="8">TyrRS</shortName>
    </alternativeName>
</protein>
<dbReference type="PANTHER" id="PTHR11766">
    <property type="entry name" value="TYROSYL-TRNA SYNTHETASE"/>
    <property type="match status" value="1"/>
</dbReference>
<dbReference type="Proteomes" id="UP000231480">
    <property type="component" value="Unassembled WGS sequence"/>
</dbReference>
<accession>A0A2G9YCM7</accession>
<evidence type="ECO:0000256" key="5">
    <source>
        <dbReference type="ARBA" id="ARBA00022917"/>
    </source>
</evidence>
<gene>
    <name evidence="8" type="primary">tyrS</name>
    <name evidence="11" type="ORF">COX44_02655</name>
</gene>
<evidence type="ECO:0000256" key="3">
    <source>
        <dbReference type="ARBA" id="ARBA00022840"/>
    </source>
</evidence>
<dbReference type="GO" id="GO:0003723">
    <property type="term" value="F:RNA binding"/>
    <property type="evidence" value="ECO:0007669"/>
    <property type="project" value="UniProtKB-KW"/>
</dbReference>
<dbReference type="GO" id="GO:0005829">
    <property type="term" value="C:cytosol"/>
    <property type="evidence" value="ECO:0007669"/>
    <property type="project" value="TreeGrafter"/>
</dbReference>
<sequence length="379" mass="43232">MYYVGFDPTADSLHVGSLMPIMAMAHLQKAGNIPIAIIGGGTAMIGDPSGRTRMRQLLSAEEIETNGIKICEQLQRYLVLDNQQGRFINNAEWLLDLNYIKFLRDIGRHFKVNEMIKAEGYRQRLEREEGLSFIEFNYQLLQAYDFLMLFERHGCILQMGGDDQWGNILSGVDLIRRIKGQKVYALTFPLISTARGQKMGKTESGAVWLDAGKVSPYEFYQYWINADDRDVIRFLAYFTFLSMEKIRELGTFKDAELRKAKEILAFEATKLAHGVEEAEKAQTASRAAFDKDGEELSALPTTTIKRDRFVLGIPVVELFCEVGLAFSKSDARRLIKQGGAYLNRDKISSAEILIKEEFLENNEVLLRRGKKNYHRILVE</sequence>
<comment type="similarity">
    <text evidence="8">Belongs to the class-I aminoacyl-tRNA synthetase family. TyrS type 1 subfamily.</text>
</comment>
<comment type="subunit">
    <text evidence="8">Homodimer.</text>
</comment>
<dbReference type="GO" id="GO:0006437">
    <property type="term" value="P:tyrosyl-tRNA aminoacylation"/>
    <property type="evidence" value="ECO:0007669"/>
    <property type="project" value="UniProtKB-UniRule"/>
</dbReference>
<keyword evidence="4 9" id="KW-0694">RNA-binding</keyword>
<keyword evidence="8" id="KW-0963">Cytoplasm</keyword>
<dbReference type="GO" id="GO:0005524">
    <property type="term" value="F:ATP binding"/>
    <property type="evidence" value="ECO:0007669"/>
    <property type="project" value="UniProtKB-UniRule"/>
</dbReference>
<dbReference type="PRINTS" id="PR01040">
    <property type="entry name" value="TRNASYNTHTYR"/>
</dbReference>
<evidence type="ECO:0000259" key="10">
    <source>
        <dbReference type="Pfam" id="PF22421"/>
    </source>
</evidence>
<feature type="short sequence motif" description="'KMSKS' region" evidence="8">
    <location>
        <begin position="198"/>
        <end position="202"/>
    </location>
</feature>
<feature type="binding site" evidence="8">
    <location>
        <position position="201"/>
    </location>
    <ligand>
        <name>ATP</name>
        <dbReference type="ChEBI" id="CHEBI:30616"/>
    </ligand>
</feature>
<dbReference type="AlphaFoldDB" id="A0A2G9YCM7"/>
<dbReference type="InterPro" id="IPR024088">
    <property type="entry name" value="Tyr-tRNA-ligase_bac-type"/>
</dbReference>
<evidence type="ECO:0000256" key="2">
    <source>
        <dbReference type="ARBA" id="ARBA00022741"/>
    </source>
</evidence>
<dbReference type="Pfam" id="PF22421">
    <property type="entry name" value="SYY_C-terminal"/>
    <property type="match status" value="1"/>
</dbReference>
<feature type="short sequence motif" description="'HIGH' region" evidence="8">
    <location>
        <begin position="8"/>
        <end position="17"/>
    </location>
</feature>
<feature type="binding site" evidence="8">
    <location>
        <position position="3"/>
    </location>
    <ligand>
        <name>L-tyrosine</name>
        <dbReference type="ChEBI" id="CHEBI:58315"/>
    </ligand>
</feature>
<dbReference type="EMBL" id="PCRH01000059">
    <property type="protein sequence ID" value="PIP16932.1"/>
    <property type="molecule type" value="Genomic_DNA"/>
</dbReference>
<dbReference type="InterPro" id="IPR002307">
    <property type="entry name" value="Tyr-tRNA-ligase"/>
</dbReference>
<feature type="binding site" evidence="8">
    <location>
        <position position="138"/>
    </location>
    <ligand>
        <name>L-tyrosine</name>
        <dbReference type="ChEBI" id="CHEBI:58315"/>
    </ligand>
</feature>
<evidence type="ECO:0000256" key="9">
    <source>
        <dbReference type="PROSITE-ProRule" id="PRU00182"/>
    </source>
</evidence>
<dbReference type="Gene3D" id="3.40.50.620">
    <property type="entry name" value="HUPs"/>
    <property type="match status" value="1"/>
</dbReference>
<dbReference type="PROSITE" id="PS50889">
    <property type="entry name" value="S4"/>
    <property type="match status" value="1"/>
</dbReference>
<dbReference type="FunFam" id="1.10.240.10:FF:000001">
    <property type="entry name" value="Tyrosine--tRNA ligase"/>
    <property type="match status" value="1"/>
</dbReference>
<dbReference type="Pfam" id="PF00579">
    <property type="entry name" value="tRNA-synt_1b"/>
    <property type="match status" value="1"/>
</dbReference>
<comment type="catalytic activity">
    <reaction evidence="7 8">
        <text>tRNA(Tyr) + L-tyrosine + ATP = L-tyrosyl-tRNA(Tyr) + AMP + diphosphate + H(+)</text>
        <dbReference type="Rhea" id="RHEA:10220"/>
        <dbReference type="Rhea" id="RHEA-COMP:9706"/>
        <dbReference type="Rhea" id="RHEA-COMP:9707"/>
        <dbReference type="ChEBI" id="CHEBI:15378"/>
        <dbReference type="ChEBI" id="CHEBI:30616"/>
        <dbReference type="ChEBI" id="CHEBI:33019"/>
        <dbReference type="ChEBI" id="CHEBI:58315"/>
        <dbReference type="ChEBI" id="CHEBI:78442"/>
        <dbReference type="ChEBI" id="CHEBI:78536"/>
        <dbReference type="ChEBI" id="CHEBI:456215"/>
        <dbReference type="EC" id="6.1.1.1"/>
    </reaction>
</comment>
<feature type="domain" description="Tyrosine--tRNA ligase SYY-like C-terminal" evidence="10">
    <location>
        <begin position="299"/>
        <end position="375"/>
    </location>
</feature>
<comment type="subcellular location">
    <subcellularLocation>
        <location evidence="8">Cytoplasm</location>
    </subcellularLocation>
</comment>
<dbReference type="Gene3D" id="1.10.240.10">
    <property type="entry name" value="Tyrosyl-Transfer RNA Synthetase"/>
    <property type="match status" value="1"/>
</dbReference>
<dbReference type="GO" id="GO:0004831">
    <property type="term" value="F:tyrosine-tRNA ligase activity"/>
    <property type="evidence" value="ECO:0007669"/>
    <property type="project" value="UniProtKB-UniRule"/>
</dbReference>
<dbReference type="InterPro" id="IPR054608">
    <property type="entry name" value="SYY-like_C"/>
</dbReference>
<evidence type="ECO:0000256" key="6">
    <source>
        <dbReference type="ARBA" id="ARBA00023146"/>
    </source>
</evidence>
<dbReference type="NCBIfam" id="TIGR00234">
    <property type="entry name" value="tyrS"/>
    <property type="match status" value="1"/>
</dbReference>
<keyword evidence="5 8" id="KW-0648">Protein biosynthesis</keyword>
<dbReference type="InterPro" id="IPR014729">
    <property type="entry name" value="Rossmann-like_a/b/a_fold"/>
</dbReference>
<name>A0A2G9YCM7_9BACT</name>
<dbReference type="EC" id="6.1.1.1" evidence="8"/>
<evidence type="ECO:0000313" key="12">
    <source>
        <dbReference type="Proteomes" id="UP000231480"/>
    </source>
</evidence>
<dbReference type="Gene3D" id="3.10.290.10">
    <property type="entry name" value="RNA-binding S4 domain"/>
    <property type="match status" value="1"/>
</dbReference>
<evidence type="ECO:0000256" key="4">
    <source>
        <dbReference type="ARBA" id="ARBA00022884"/>
    </source>
</evidence>
<reference evidence="11 12" key="1">
    <citation type="submission" date="2017-09" db="EMBL/GenBank/DDBJ databases">
        <title>Depth-based differentiation of microbial function through sediment-hosted aquifers and enrichment of novel symbionts in the deep terrestrial subsurface.</title>
        <authorList>
            <person name="Probst A.J."/>
            <person name="Ladd B."/>
            <person name="Jarett J.K."/>
            <person name="Geller-Mcgrath D.E."/>
            <person name="Sieber C.M."/>
            <person name="Emerson J.B."/>
            <person name="Anantharaman K."/>
            <person name="Thomas B.C."/>
            <person name="Malmstrom R."/>
            <person name="Stieglmeier M."/>
            <person name="Klingl A."/>
            <person name="Woyke T."/>
            <person name="Ryan C.M."/>
            <person name="Banfield J.F."/>
        </authorList>
    </citation>
    <scope>NUCLEOTIDE SEQUENCE [LARGE SCALE GENOMIC DNA]</scope>
    <source>
        <strain evidence="11">CG23_combo_of_CG06-09_8_20_14_all_37_13</strain>
    </source>
</reference>
<dbReference type="InterPro" id="IPR024107">
    <property type="entry name" value="Tyr-tRNA-ligase_bac_1"/>
</dbReference>
<keyword evidence="1 8" id="KW-0436">Ligase</keyword>
<evidence type="ECO:0000256" key="7">
    <source>
        <dbReference type="ARBA" id="ARBA00048248"/>
    </source>
</evidence>
<dbReference type="InterPro" id="IPR002305">
    <property type="entry name" value="aa-tRNA-synth_Ic"/>
</dbReference>
<comment type="function">
    <text evidence="8">Catalyzes the attachment of tyrosine to tRNA(Tyr) in a two-step reaction: tyrosine is first activated by ATP to form Tyr-AMP and then transferred to the acceptor end of tRNA(Tyr).</text>
</comment>